<reference evidence="4 5" key="1">
    <citation type="submission" date="2024-11" db="EMBL/GenBank/DDBJ databases">
        <title>Chromosome-level genome assembly of the freshwater bivalve Anodonta woodiana.</title>
        <authorList>
            <person name="Chen X."/>
        </authorList>
    </citation>
    <scope>NUCLEOTIDE SEQUENCE [LARGE SCALE GENOMIC DNA]</scope>
    <source>
        <strain evidence="4">MN2024</strain>
        <tissue evidence="4">Gills</tissue>
    </source>
</reference>
<dbReference type="Gene3D" id="3.30.420.40">
    <property type="match status" value="2"/>
</dbReference>
<evidence type="ECO:0000256" key="3">
    <source>
        <dbReference type="ARBA" id="ARBA00022840"/>
    </source>
</evidence>
<dbReference type="SUPFAM" id="SSF53067">
    <property type="entry name" value="Actin-like ATPase domain"/>
    <property type="match status" value="2"/>
</dbReference>
<gene>
    <name evidence="4" type="ORF">ACJMK2_012016</name>
</gene>
<keyword evidence="2" id="KW-0547">Nucleotide-binding</keyword>
<sequence length="583" mass="65919">MENGKQFMVVAIDFGTTYSSWACSMRHEYEENPTKIYVRQWIGGEHFSQKVPTTVLIRPDGKTLEAFGYEAEDRYADLVEEGQHKRWFYFDKFKMKIFNNTELSRKTMVEDITGKQLPAITVFSRAIQFMKEDFSLQFKSKIDGQFEDHDICWVLTVPAIWNESAKQFMRHAAVTAGINNRHLRIALEPEAASLLCNYLPVKKFTNTGSLSTLQTFKKGSNYMVLDAGGGTVDITVHEIIDGGKLKELYKACGGPWGGTSVDEAFKQFLIQLVGYSVYQKFSTECTDDMLDMFRGFEVKKREIHSKKDPMITVRIPVSLMTLFEEDIGETLQEFLRESSRFSQQVKIAHGKIKVDAAVYKDFFRKPVQNITSYVRTLLQEKQLKDVKSIIMVGGFSECQMLQESMISNFPGISIIIPQEPGSVVLKGAVIYGHNQGAIVERVCRYTYCIGGAKPFIEGLHKEEFREETDVGPLCSGILIKVVEAGQSVKLNERREAGIFNLNMEDQETYSFPIYISNQASAMYITDEGCQQIGCVSVSGVDRSVPLKDRKVAVCIIFGGTEIEVEAKEVHTDLKSTAILDFLQ</sequence>
<dbReference type="InterPro" id="IPR043129">
    <property type="entry name" value="ATPase_NBD"/>
</dbReference>
<dbReference type="CDD" id="cd10229">
    <property type="entry name" value="ASKHA_NBD_HSP70_HSPA12"/>
    <property type="match status" value="1"/>
</dbReference>
<evidence type="ECO:0000313" key="5">
    <source>
        <dbReference type="Proteomes" id="UP001634394"/>
    </source>
</evidence>
<dbReference type="PANTHER" id="PTHR14187:SF5">
    <property type="entry name" value="HEAT SHOCK 70 KDA PROTEIN 12A"/>
    <property type="match status" value="1"/>
</dbReference>
<dbReference type="Proteomes" id="UP001634394">
    <property type="component" value="Unassembled WGS sequence"/>
</dbReference>
<comment type="similarity">
    <text evidence="1">Belongs to the heat shock protein 70 family.</text>
</comment>
<evidence type="ECO:0000256" key="1">
    <source>
        <dbReference type="ARBA" id="ARBA00007381"/>
    </source>
</evidence>
<accession>A0ABD3V6V3</accession>
<dbReference type="GO" id="GO:0005524">
    <property type="term" value="F:ATP binding"/>
    <property type="evidence" value="ECO:0007669"/>
    <property type="project" value="UniProtKB-KW"/>
</dbReference>
<dbReference type="Pfam" id="PF00012">
    <property type="entry name" value="HSP70"/>
    <property type="match status" value="1"/>
</dbReference>
<keyword evidence="5" id="KW-1185">Reference proteome</keyword>
<evidence type="ECO:0000313" key="4">
    <source>
        <dbReference type="EMBL" id="KAL3857339.1"/>
    </source>
</evidence>
<dbReference type="EMBL" id="JBJQND010000013">
    <property type="protein sequence ID" value="KAL3857339.1"/>
    <property type="molecule type" value="Genomic_DNA"/>
</dbReference>
<dbReference type="InterPro" id="IPR013126">
    <property type="entry name" value="Hsp_70_fam"/>
</dbReference>
<name>A0ABD3V6V3_SINWO</name>
<evidence type="ECO:0008006" key="6">
    <source>
        <dbReference type="Google" id="ProtNLM"/>
    </source>
</evidence>
<dbReference type="AlphaFoldDB" id="A0ABD3V6V3"/>
<proteinExistence type="inferred from homology"/>
<comment type="caution">
    <text evidence="4">The sequence shown here is derived from an EMBL/GenBank/DDBJ whole genome shotgun (WGS) entry which is preliminary data.</text>
</comment>
<dbReference type="PANTHER" id="PTHR14187">
    <property type="entry name" value="ALPHA KINASE/ELONGATION FACTOR 2 KINASE"/>
    <property type="match status" value="1"/>
</dbReference>
<keyword evidence="3" id="KW-0067">ATP-binding</keyword>
<protein>
    <recommendedName>
        <fullName evidence="6">Heat shock 70 kDa protein 12A</fullName>
    </recommendedName>
</protein>
<organism evidence="4 5">
    <name type="scientific">Sinanodonta woodiana</name>
    <name type="common">Chinese pond mussel</name>
    <name type="synonym">Anodonta woodiana</name>
    <dbReference type="NCBI Taxonomy" id="1069815"/>
    <lineage>
        <taxon>Eukaryota</taxon>
        <taxon>Metazoa</taxon>
        <taxon>Spiralia</taxon>
        <taxon>Lophotrochozoa</taxon>
        <taxon>Mollusca</taxon>
        <taxon>Bivalvia</taxon>
        <taxon>Autobranchia</taxon>
        <taxon>Heteroconchia</taxon>
        <taxon>Palaeoheterodonta</taxon>
        <taxon>Unionida</taxon>
        <taxon>Unionoidea</taxon>
        <taxon>Unionidae</taxon>
        <taxon>Unioninae</taxon>
        <taxon>Sinanodonta</taxon>
    </lineage>
</organism>
<evidence type="ECO:0000256" key="2">
    <source>
        <dbReference type="ARBA" id="ARBA00022741"/>
    </source>
</evidence>